<proteinExistence type="predicted"/>
<dbReference type="RefSeq" id="WP_186867971.1">
    <property type="nucleotide sequence ID" value="NZ_JACOOL010000001.1"/>
</dbReference>
<comment type="caution">
    <text evidence="2">The sequence shown here is derived from an EMBL/GenBank/DDBJ whole genome shotgun (WGS) entry which is preliminary data.</text>
</comment>
<gene>
    <name evidence="2" type="ORF">H8S33_00310</name>
</gene>
<evidence type="ECO:0000313" key="2">
    <source>
        <dbReference type="EMBL" id="MBC5635254.1"/>
    </source>
</evidence>
<dbReference type="Pfam" id="PF14526">
    <property type="entry name" value="Cass2"/>
    <property type="match status" value="1"/>
</dbReference>
<evidence type="ECO:0000313" key="3">
    <source>
        <dbReference type="Proteomes" id="UP000637359"/>
    </source>
</evidence>
<name>A0A923RF38_9BACI</name>
<evidence type="ECO:0000259" key="1">
    <source>
        <dbReference type="Pfam" id="PF14526"/>
    </source>
</evidence>
<dbReference type="Gene3D" id="3.20.80.10">
    <property type="entry name" value="Regulatory factor, effector binding domain"/>
    <property type="match status" value="1"/>
</dbReference>
<feature type="domain" description="Integron-associated effector binding protein" evidence="1">
    <location>
        <begin position="8"/>
        <end position="143"/>
    </location>
</feature>
<dbReference type="Proteomes" id="UP000637359">
    <property type="component" value="Unassembled WGS sequence"/>
</dbReference>
<dbReference type="AlphaFoldDB" id="A0A923RF38"/>
<keyword evidence="3" id="KW-1185">Reference proteome</keyword>
<dbReference type="InterPro" id="IPR029441">
    <property type="entry name" value="Cass2"/>
</dbReference>
<protein>
    <submittedName>
        <fullName evidence="2">Effector binding domain-containing protein</fullName>
    </submittedName>
</protein>
<dbReference type="EMBL" id="JACOOL010000001">
    <property type="protein sequence ID" value="MBC5635254.1"/>
    <property type="molecule type" value="Genomic_DNA"/>
</dbReference>
<organism evidence="2 3">
    <name type="scientific">Ornithinibacillus hominis</name>
    <dbReference type="NCBI Taxonomy" id="2763055"/>
    <lineage>
        <taxon>Bacteria</taxon>
        <taxon>Bacillati</taxon>
        <taxon>Bacillota</taxon>
        <taxon>Bacilli</taxon>
        <taxon>Bacillales</taxon>
        <taxon>Bacillaceae</taxon>
        <taxon>Ornithinibacillus</taxon>
    </lineage>
</organism>
<accession>A0A923RF38</accession>
<reference evidence="2" key="1">
    <citation type="submission" date="2020-08" db="EMBL/GenBank/DDBJ databases">
        <title>Genome public.</title>
        <authorList>
            <person name="Liu C."/>
            <person name="Sun Q."/>
        </authorList>
    </citation>
    <scope>NUCLEOTIDE SEQUENCE</scope>
    <source>
        <strain evidence="2">BX22</strain>
    </source>
</reference>
<sequence>MFHKNNQQFNVLGKKYTGKFEEYPIIIPKAIEDFRESYRGDDSFTRVIVYEPKKSPEHTVGYFYLGALVEGEPGEVPEKMNLFQYEGEFASISVPLDLTKMGEYYDKLINWIVKEGDQVDPNYHLIEVYRPTNTGQEQLEIYMRINTVKE</sequence>
<dbReference type="InterPro" id="IPR011256">
    <property type="entry name" value="Reg_factor_effector_dom_sf"/>
</dbReference>